<reference evidence="6" key="1">
    <citation type="journal article" date="2013" name="Genome Announc.">
        <title>First genome sequence of a syntrophic acetate-oxidizing bacterium, Tepidanaerobacter acetatoxydans strain Re1.</title>
        <authorList>
            <person name="Manzoor S."/>
            <person name="Bongcam-Rudloff E."/>
            <person name="Schnurer A."/>
            <person name="Muller B."/>
        </authorList>
    </citation>
    <scope>NUCLEOTIDE SEQUENCE [LARGE SCALE GENOMIC DNA]</scope>
    <source>
        <strain evidence="6">Re1</strain>
    </source>
</reference>
<dbReference type="OrthoDB" id="3192572at2"/>
<accession>F4LR06</accession>
<proteinExistence type="predicted"/>
<dbReference type="KEGG" id="tep:TepRe1_2033"/>
<dbReference type="eggNOG" id="COG3711">
    <property type="taxonomic scope" value="Bacteria"/>
</dbReference>
<gene>
    <name evidence="5" type="ordered locus">TEPIRE1_2189</name>
</gene>
<dbReference type="PANTHER" id="PTHR30185:SF18">
    <property type="entry name" value="TRANSCRIPTIONAL REGULATOR MTLR"/>
    <property type="match status" value="1"/>
</dbReference>
<dbReference type="RefSeq" id="WP_013779080.1">
    <property type="nucleotide sequence ID" value="NC_019954.2"/>
</dbReference>
<evidence type="ECO:0000256" key="3">
    <source>
        <dbReference type="ARBA" id="ARBA00023163"/>
    </source>
</evidence>
<dbReference type="Pfam" id="PF00874">
    <property type="entry name" value="PRD"/>
    <property type="match status" value="1"/>
</dbReference>
<dbReference type="EMBL" id="HF563609">
    <property type="protein sequence ID" value="CDI40917.1"/>
    <property type="molecule type" value="Genomic_DNA"/>
</dbReference>
<dbReference type="SUPFAM" id="SSF63520">
    <property type="entry name" value="PTS-regulatory domain, PRD"/>
    <property type="match status" value="1"/>
</dbReference>
<keyword evidence="6" id="KW-1185">Reference proteome</keyword>
<dbReference type="InterPro" id="IPR050661">
    <property type="entry name" value="BglG_antiterminators"/>
</dbReference>
<dbReference type="PROSITE" id="PS51372">
    <property type="entry name" value="PRD_2"/>
    <property type="match status" value="1"/>
</dbReference>
<evidence type="ECO:0000259" key="4">
    <source>
        <dbReference type="PROSITE" id="PS51372"/>
    </source>
</evidence>
<protein>
    <submittedName>
        <fullName evidence="5">PRD domain protein</fullName>
    </submittedName>
</protein>
<keyword evidence="3" id="KW-0804">Transcription</keyword>
<dbReference type="STRING" id="1209989.TepRe1_2033"/>
<evidence type="ECO:0000256" key="1">
    <source>
        <dbReference type="ARBA" id="ARBA00022737"/>
    </source>
</evidence>
<feature type="domain" description="PRD" evidence="4">
    <location>
        <begin position="15"/>
        <end position="118"/>
    </location>
</feature>
<dbReference type="InterPro" id="IPR036634">
    <property type="entry name" value="PRD_sf"/>
</dbReference>
<dbReference type="AlphaFoldDB" id="F4LR06"/>
<dbReference type="KEGG" id="tae:TepiRe1_2189"/>
<evidence type="ECO:0000313" key="5">
    <source>
        <dbReference type="EMBL" id="CDI40917.1"/>
    </source>
</evidence>
<dbReference type="PANTHER" id="PTHR30185">
    <property type="entry name" value="CRYPTIC BETA-GLUCOSIDE BGL OPERON ANTITERMINATOR"/>
    <property type="match status" value="1"/>
</dbReference>
<dbReference type="GO" id="GO:0006355">
    <property type="term" value="P:regulation of DNA-templated transcription"/>
    <property type="evidence" value="ECO:0007669"/>
    <property type="project" value="InterPro"/>
</dbReference>
<dbReference type="Gene3D" id="1.10.1790.10">
    <property type="entry name" value="PRD domain"/>
    <property type="match status" value="1"/>
</dbReference>
<organism evidence="5 6">
    <name type="scientific">Tepidanaerobacter acetatoxydans (strain DSM 21804 / JCM 16047 / Re1)</name>
    <dbReference type="NCBI Taxonomy" id="1209989"/>
    <lineage>
        <taxon>Bacteria</taxon>
        <taxon>Bacillati</taxon>
        <taxon>Bacillota</taxon>
        <taxon>Clostridia</taxon>
        <taxon>Thermosediminibacterales</taxon>
        <taxon>Tepidanaerobacteraceae</taxon>
        <taxon>Tepidanaerobacter</taxon>
    </lineage>
</organism>
<evidence type="ECO:0000256" key="2">
    <source>
        <dbReference type="ARBA" id="ARBA00023015"/>
    </source>
</evidence>
<dbReference type="InterPro" id="IPR011608">
    <property type="entry name" value="PRD"/>
</dbReference>
<dbReference type="HOGENOM" id="CLU_146117_1_0_9"/>
<keyword evidence="2" id="KW-0805">Transcription regulation</keyword>
<name>F4LR06_TEPAE</name>
<sequence length="118" mass="13524">MDINNRIKILYDGGVIDGKVRDLALKTAAWLSQMGINVEDEKGNMFITHLAMSFQRIKDGNTVEALEDFIIDELQNNKNYPKAQDFIDFIEKEGKIKLPESEKGYILLHICSLMEKEC</sequence>
<keyword evidence="1" id="KW-0677">Repeat</keyword>
<dbReference type="Proteomes" id="UP000010802">
    <property type="component" value="Chromosome"/>
</dbReference>
<evidence type="ECO:0000313" key="6">
    <source>
        <dbReference type="Proteomes" id="UP000010802"/>
    </source>
</evidence>